<proteinExistence type="inferred from homology"/>
<dbReference type="GO" id="GO:0020037">
    <property type="term" value="F:heme binding"/>
    <property type="evidence" value="ECO:0007669"/>
    <property type="project" value="InterPro"/>
</dbReference>
<dbReference type="EMBL" id="KZ613782">
    <property type="protein sequence ID" value="PMD63073.1"/>
    <property type="molecule type" value="Genomic_DNA"/>
</dbReference>
<dbReference type="SUPFAM" id="SSF48264">
    <property type="entry name" value="Cytochrome P450"/>
    <property type="match status" value="1"/>
</dbReference>
<dbReference type="Pfam" id="PF00067">
    <property type="entry name" value="p450"/>
    <property type="match status" value="1"/>
</dbReference>
<dbReference type="OrthoDB" id="1470350at2759"/>
<keyword evidence="5 6" id="KW-0408">Iron</keyword>
<evidence type="ECO:0000256" key="2">
    <source>
        <dbReference type="ARBA" id="ARBA00010617"/>
    </source>
</evidence>
<reference evidence="7 8" key="1">
    <citation type="submission" date="2016-04" db="EMBL/GenBank/DDBJ databases">
        <title>A degradative enzymes factory behind the ericoid mycorrhizal symbiosis.</title>
        <authorList>
            <consortium name="DOE Joint Genome Institute"/>
            <person name="Martino E."/>
            <person name="Morin E."/>
            <person name="Grelet G."/>
            <person name="Kuo A."/>
            <person name="Kohler A."/>
            <person name="Daghino S."/>
            <person name="Barry K."/>
            <person name="Choi C."/>
            <person name="Cichocki N."/>
            <person name="Clum A."/>
            <person name="Copeland A."/>
            <person name="Hainaut M."/>
            <person name="Haridas S."/>
            <person name="Labutti K."/>
            <person name="Lindquist E."/>
            <person name="Lipzen A."/>
            <person name="Khouja H.-R."/>
            <person name="Murat C."/>
            <person name="Ohm R."/>
            <person name="Olson A."/>
            <person name="Spatafora J."/>
            <person name="Veneault-Fourrey C."/>
            <person name="Henrissat B."/>
            <person name="Grigoriev I."/>
            <person name="Martin F."/>
            <person name="Perotto S."/>
        </authorList>
    </citation>
    <scope>NUCLEOTIDE SEQUENCE [LARGE SCALE GENOMIC DNA]</scope>
    <source>
        <strain evidence="7 8">E</strain>
    </source>
</reference>
<comment type="cofactor">
    <cofactor evidence="1 6">
        <name>heme</name>
        <dbReference type="ChEBI" id="CHEBI:30413"/>
    </cofactor>
</comment>
<keyword evidence="3 6" id="KW-0349">Heme</keyword>
<evidence type="ECO:0000313" key="7">
    <source>
        <dbReference type="EMBL" id="PMD63073.1"/>
    </source>
</evidence>
<dbReference type="PRINTS" id="PR00385">
    <property type="entry name" value="P450"/>
</dbReference>
<dbReference type="GO" id="GO:0016705">
    <property type="term" value="F:oxidoreductase activity, acting on paired donors, with incorporation or reduction of molecular oxygen"/>
    <property type="evidence" value="ECO:0007669"/>
    <property type="project" value="InterPro"/>
</dbReference>
<dbReference type="InterPro" id="IPR050121">
    <property type="entry name" value="Cytochrome_P450_monoxygenase"/>
</dbReference>
<organism evidence="7 8">
    <name type="scientific">Hyaloscypha bicolor E</name>
    <dbReference type="NCBI Taxonomy" id="1095630"/>
    <lineage>
        <taxon>Eukaryota</taxon>
        <taxon>Fungi</taxon>
        <taxon>Dikarya</taxon>
        <taxon>Ascomycota</taxon>
        <taxon>Pezizomycotina</taxon>
        <taxon>Leotiomycetes</taxon>
        <taxon>Helotiales</taxon>
        <taxon>Hyaloscyphaceae</taxon>
        <taxon>Hyaloscypha</taxon>
        <taxon>Hyaloscypha bicolor</taxon>
    </lineage>
</organism>
<dbReference type="InterPro" id="IPR036396">
    <property type="entry name" value="Cyt_P450_sf"/>
</dbReference>
<sequence>MGLVSVLNEKSRAQTWQTLGWLLQLSWQHLLYFHPLFKFPGSWYAAGYGHQTLKALHDKYGEVVRVAPDKLSFSSATAWKDIYAQRKSGPNFIKDHKFYTTDDEQSHAFSPKALLEEDIVLKYADMLMVAIREESAKGSLYFNDCYNWVTFDVLGELSFGEPFGSVEARRPDEWIDTVLQMVVFIAWYSALYKLHPVFSSLYSYLIPPFVRKATVSHVTQSKAKILSRMEGGEREDGRKDFYSYIFELRKEMGLHEWHMAAYSNAMIIAGSETTATVMSALTYHLCRLPAIYDKLKQEVRSRYKSGNEITSLSATFPYLTAAIHEILRLLPPIPFGMPRIVPPGGDTVDEMFIPGGTTVSVHAWSLTHSDKNLKDPDKFIPERWLDPDNTDQREASNPFLLRPRACIRQNMAWMEMRILIAKMAFFDYELVDDNLDWERDSLAFILWQKPELWTKVISRNVD</sequence>
<dbReference type="PANTHER" id="PTHR24305">
    <property type="entry name" value="CYTOCHROME P450"/>
    <property type="match status" value="1"/>
</dbReference>
<dbReference type="GO" id="GO:0005506">
    <property type="term" value="F:iron ion binding"/>
    <property type="evidence" value="ECO:0007669"/>
    <property type="project" value="InterPro"/>
</dbReference>
<evidence type="ECO:0000256" key="6">
    <source>
        <dbReference type="PIRSR" id="PIRSR602401-1"/>
    </source>
</evidence>
<dbReference type="PRINTS" id="PR00463">
    <property type="entry name" value="EP450I"/>
</dbReference>
<dbReference type="RefSeq" id="XP_024739977.1">
    <property type="nucleotide sequence ID" value="XM_024884624.1"/>
</dbReference>
<dbReference type="InterPro" id="IPR001128">
    <property type="entry name" value="Cyt_P450"/>
</dbReference>
<evidence type="ECO:0000256" key="1">
    <source>
        <dbReference type="ARBA" id="ARBA00001971"/>
    </source>
</evidence>
<evidence type="ECO:0000256" key="4">
    <source>
        <dbReference type="ARBA" id="ARBA00022723"/>
    </source>
</evidence>
<accession>A0A2J6TJ87</accession>
<feature type="binding site" description="axial binding residue" evidence="6">
    <location>
        <position position="406"/>
    </location>
    <ligand>
        <name>heme</name>
        <dbReference type="ChEBI" id="CHEBI:30413"/>
    </ligand>
    <ligandPart>
        <name>Fe</name>
        <dbReference type="ChEBI" id="CHEBI:18248"/>
    </ligandPart>
</feature>
<name>A0A2J6TJ87_9HELO</name>
<dbReference type="Gene3D" id="1.10.630.10">
    <property type="entry name" value="Cytochrome P450"/>
    <property type="match status" value="1"/>
</dbReference>
<protein>
    <submittedName>
        <fullName evidence="7">Cytochrome P450</fullName>
    </submittedName>
</protein>
<gene>
    <name evidence="7" type="ORF">K444DRAFT_641456</name>
</gene>
<dbReference type="CDD" id="cd11058">
    <property type="entry name" value="CYP60B-like"/>
    <property type="match status" value="1"/>
</dbReference>
<dbReference type="InParanoid" id="A0A2J6TJ87"/>
<dbReference type="GeneID" id="36592701"/>
<dbReference type="GO" id="GO:0004497">
    <property type="term" value="F:monooxygenase activity"/>
    <property type="evidence" value="ECO:0007669"/>
    <property type="project" value="InterPro"/>
</dbReference>
<evidence type="ECO:0000256" key="3">
    <source>
        <dbReference type="ARBA" id="ARBA00022617"/>
    </source>
</evidence>
<evidence type="ECO:0000256" key="5">
    <source>
        <dbReference type="ARBA" id="ARBA00023004"/>
    </source>
</evidence>
<dbReference type="AlphaFoldDB" id="A0A2J6TJ87"/>
<dbReference type="InterPro" id="IPR002401">
    <property type="entry name" value="Cyt_P450_E_grp-I"/>
</dbReference>
<comment type="similarity">
    <text evidence="2">Belongs to the cytochrome P450 family.</text>
</comment>
<evidence type="ECO:0000313" key="8">
    <source>
        <dbReference type="Proteomes" id="UP000235371"/>
    </source>
</evidence>
<dbReference type="STRING" id="1095630.A0A2J6TJ87"/>
<dbReference type="Proteomes" id="UP000235371">
    <property type="component" value="Unassembled WGS sequence"/>
</dbReference>
<keyword evidence="8" id="KW-1185">Reference proteome</keyword>
<keyword evidence="4 6" id="KW-0479">Metal-binding</keyword>
<dbReference type="PANTHER" id="PTHR24305:SF210">
    <property type="entry name" value="CYTOCHROME P450 MONOOXYGENASE ASQL-RELATED"/>
    <property type="match status" value="1"/>
</dbReference>